<evidence type="ECO:0000256" key="2">
    <source>
        <dbReference type="ARBA" id="ARBA00008072"/>
    </source>
</evidence>
<comment type="similarity">
    <text evidence="2">Belongs to the zinc-containing alcohol dehydrogenase family.</text>
</comment>
<dbReference type="CDD" id="cd08297">
    <property type="entry name" value="CAD3"/>
    <property type="match status" value="1"/>
</dbReference>
<evidence type="ECO:0000256" key="4">
    <source>
        <dbReference type="ARBA" id="ARBA00022723"/>
    </source>
</evidence>
<evidence type="ECO:0000256" key="1">
    <source>
        <dbReference type="ARBA" id="ARBA00001947"/>
    </source>
</evidence>
<accession>A0AB34KK49</accession>
<dbReference type="EMBL" id="JAAQHG020000030">
    <property type="protein sequence ID" value="KAL1583940.1"/>
    <property type="molecule type" value="Genomic_DNA"/>
</dbReference>
<feature type="domain" description="Enoyl reductase (ER)" evidence="9">
    <location>
        <begin position="16"/>
        <end position="358"/>
    </location>
</feature>
<dbReference type="Pfam" id="PF08240">
    <property type="entry name" value="ADH_N"/>
    <property type="match status" value="1"/>
</dbReference>
<keyword evidence="6" id="KW-0560">Oxidoreductase</keyword>
<dbReference type="GO" id="GO:0004022">
    <property type="term" value="F:alcohol dehydrogenase (NAD+) activity"/>
    <property type="evidence" value="ECO:0007669"/>
    <property type="project" value="UniProtKB-EC"/>
</dbReference>
<dbReference type="FunFam" id="3.40.50.720:FF:000039">
    <property type="entry name" value="Alcohol dehydrogenase AdhP"/>
    <property type="match status" value="1"/>
</dbReference>
<protein>
    <recommendedName>
        <fullName evidence="3">alcohol dehydrogenase</fullName>
        <ecNumber evidence="3">1.1.1.1</ecNumber>
    </recommendedName>
</protein>
<dbReference type="PANTHER" id="PTHR42940">
    <property type="entry name" value="ALCOHOL DEHYDROGENASE 1-RELATED"/>
    <property type="match status" value="1"/>
</dbReference>
<gene>
    <name evidence="10" type="ORF">WHR41_07341</name>
</gene>
<evidence type="ECO:0000313" key="10">
    <source>
        <dbReference type="EMBL" id="KAL1583940.1"/>
    </source>
</evidence>
<dbReference type="Gene3D" id="3.40.50.720">
    <property type="entry name" value="NAD(P)-binding Rossmann-like Domain"/>
    <property type="match status" value="1"/>
</dbReference>
<dbReference type="EC" id="1.1.1.1" evidence="3"/>
<dbReference type="Gene3D" id="3.90.180.10">
    <property type="entry name" value="Medium-chain alcohol dehydrogenases, catalytic domain"/>
    <property type="match status" value="1"/>
</dbReference>
<evidence type="ECO:0000256" key="7">
    <source>
        <dbReference type="ARBA" id="ARBA00023027"/>
    </source>
</evidence>
<dbReference type="InterPro" id="IPR020843">
    <property type="entry name" value="ER"/>
</dbReference>
<evidence type="ECO:0000256" key="6">
    <source>
        <dbReference type="ARBA" id="ARBA00023002"/>
    </source>
</evidence>
<dbReference type="GeneID" id="96008784"/>
<evidence type="ECO:0000259" key="9">
    <source>
        <dbReference type="SMART" id="SM00829"/>
    </source>
</evidence>
<evidence type="ECO:0000256" key="3">
    <source>
        <dbReference type="ARBA" id="ARBA00013190"/>
    </source>
</evidence>
<keyword evidence="7" id="KW-0520">NAD</keyword>
<dbReference type="GO" id="GO:0005737">
    <property type="term" value="C:cytoplasm"/>
    <property type="evidence" value="ECO:0007669"/>
    <property type="project" value="TreeGrafter"/>
</dbReference>
<keyword evidence="4" id="KW-0479">Metal-binding</keyword>
<sequence length="362" mass="38169">MGLPSEQNAAVKSGSGNEAKAPVQRVPVPQAQQLAPGQILVKINWTGLCASDKSLLHDEWSAFGVKMQDVTRGIAGHEGAGEVVAVHPDVQDMWQVGDRAGIKWVVSTCKQCEFCLNGTDELHCPKQLNSGFTMPGTFQEYCVTDGRYATRLPDAVSDEEAGPIMCGGVTAYVACKRSAVRPGQWIVISGAGGGLGHLGVQYAKAMGMRVIAVDGGEEKGKLCKDLGAEEYLDFTAVSDMAAEVMRITKYGAHGVVVFAASKESYASAPGLLRPGGTVVSVGLPADPTVVAGAPPIMMAMKRLNVVGSVTGTLKEVEEALDFTARDLVHPILTRGTLDDVDKFCEMMVHGKLPGRAVLKVTA</sequence>
<dbReference type="InterPro" id="IPR011032">
    <property type="entry name" value="GroES-like_sf"/>
</dbReference>
<dbReference type="RefSeq" id="XP_069227046.1">
    <property type="nucleotide sequence ID" value="XM_069375946.1"/>
</dbReference>
<dbReference type="InterPro" id="IPR013149">
    <property type="entry name" value="ADH-like_C"/>
</dbReference>
<dbReference type="SMART" id="SM00829">
    <property type="entry name" value="PKS_ER"/>
    <property type="match status" value="1"/>
</dbReference>
<evidence type="ECO:0000313" key="11">
    <source>
        <dbReference type="Proteomes" id="UP000803884"/>
    </source>
</evidence>
<proteinExistence type="inferred from homology"/>
<evidence type="ECO:0000256" key="8">
    <source>
        <dbReference type="SAM" id="MobiDB-lite"/>
    </source>
</evidence>
<reference evidence="10 11" key="1">
    <citation type="journal article" date="2020" name="Microbiol. Resour. Announc.">
        <title>Draft Genome Sequence of a Cladosporium Species Isolated from the Mesophotic Ascidian Didemnum maculosum.</title>
        <authorList>
            <person name="Gioti A."/>
            <person name="Siaperas R."/>
            <person name="Nikolaivits E."/>
            <person name="Le Goff G."/>
            <person name="Ouazzani J."/>
            <person name="Kotoulas G."/>
            <person name="Topakas E."/>
        </authorList>
    </citation>
    <scope>NUCLEOTIDE SEQUENCE [LARGE SCALE GENOMIC DNA]</scope>
    <source>
        <strain evidence="10 11">TM138-S3</strain>
    </source>
</reference>
<comment type="caution">
    <text evidence="10">The sequence shown here is derived from an EMBL/GenBank/DDBJ whole genome shotgun (WGS) entry which is preliminary data.</text>
</comment>
<feature type="compositionally biased region" description="Polar residues" evidence="8">
    <location>
        <begin position="1"/>
        <end position="16"/>
    </location>
</feature>
<dbReference type="Pfam" id="PF00107">
    <property type="entry name" value="ADH_zinc_N"/>
    <property type="match status" value="1"/>
</dbReference>
<dbReference type="SUPFAM" id="SSF51735">
    <property type="entry name" value="NAD(P)-binding Rossmann-fold domains"/>
    <property type="match status" value="1"/>
</dbReference>
<evidence type="ECO:0000256" key="5">
    <source>
        <dbReference type="ARBA" id="ARBA00022833"/>
    </source>
</evidence>
<dbReference type="InterPro" id="IPR013154">
    <property type="entry name" value="ADH-like_N"/>
</dbReference>
<keyword evidence="5" id="KW-0862">Zinc</keyword>
<feature type="region of interest" description="Disordered" evidence="8">
    <location>
        <begin position="1"/>
        <end position="23"/>
    </location>
</feature>
<dbReference type="Proteomes" id="UP000803884">
    <property type="component" value="Unassembled WGS sequence"/>
</dbReference>
<dbReference type="InterPro" id="IPR036291">
    <property type="entry name" value="NAD(P)-bd_dom_sf"/>
</dbReference>
<keyword evidence="11" id="KW-1185">Reference proteome</keyword>
<organism evidence="10 11">
    <name type="scientific">Cladosporium halotolerans</name>
    <dbReference type="NCBI Taxonomy" id="1052096"/>
    <lineage>
        <taxon>Eukaryota</taxon>
        <taxon>Fungi</taxon>
        <taxon>Dikarya</taxon>
        <taxon>Ascomycota</taxon>
        <taxon>Pezizomycotina</taxon>
        <taxon>Dothideomycetes</taxon>
        <taxon>Dothideomycetidae</taxon>
        <taxon>Cladosporiales</taxon>
        <taxon>Cladosporiaceae</taxon>
        <taxon>Cladosporium</taxon>
    </lineage>
</organism>
<name>A0AB34KK49_9PEZI</name>
<comment type="cofactor">
    <cofactor evidence="1">
        <name>Zn(2+)</name>
        <dbReference type="ChEBI" id="CHEBI:29105"/>
    </cofactor>
</comment>
<dbReference type="AlphaFoldDB" id="A0AB34KK49"/>
<dbReference type="GO" id="GO:0046872">
    <property type="term" value="F:metal ion binding"/>
    <property type="evidence" value="ECO:0007669"/>
    <property type="project" value="UniProtKB-KW"/>
</dbReference>
<dbReference type="SUPFAM" id="SSF50129">
    <property type="entry name" value="GroES-like"/>
    <property type="match status" value="1"/>
</dbReference>
<dbReference type="PANTHER" id="PTHR42940:SF3">
    <property type="entry name" value="ALCOHOL DEHYDROGENASE 1-RELATED"/>
    <property type="match status" value="1"/>
</dbReference>